<comment type="caution">
    <text evidence="6">The sequence shown here is derived from an EMBL/GenBank/DDBJ whole genome shotgun (WGS) entry which is preliminary data.</text>
</comment>
<evidence type="ECO:0000256" key="3">
    <source>
        <dbReference type="ARBA" id="ARBA00022801"/>
    </source>
</evidence>
<dbReference type="Gene3D" id="3.90.79.10">
    <property type="entry name" value="Nucleoside Triphosphate Pyrophosphohydrolase"/>
    <property type="match status" value="1"/>
</dbReference>
<protein>
    <recommendedName>
        <fullName evidence="5">Nudix hydrolase domain-containing protein</fullName>
    </recommendedName>
</protein>
<dbReference type="Proteomes" id="UP001501285">
    <property type="component" value="Unassembled WGS sequence"/>
</dbReference>
<evidence type="ECO:0000256" key="2">
    <source>
        <dbReference type="ARBA" id="ARBA00005582"/>
    </source>
</evidence>
<keyword evidence="3 4" id="KW-0378">Hydrolase</keyword>
<dbReference type="PROSITE" id="PS51462">
    <property type="entry name" value="NUDIX"/>
    <property type="match status" value="1"/>
</dbReference>
<dbReference type="InterPro" id="IPR020476">
    <property type="entry name" value="Nudix_hydrolase"/>
</dbReference>
<evidence type="ECO:0000313" key="6">
    <source>
        <dbReference type="EMBL" id="GAA2021671.1"/>
    </source>
</evidence>
<comment type="similarity">
    <text evidence="2 4">Belongs to the Nudix hydrolase family.</text>
</comment>
<dbReference type="InterPro" id="IPR000086">
    <property type="entry name" value="NUDIX_hydrolase_dom"/>
</dbReference>
<dbReference type="PANTHER" id="PTHR43046">
    <property type="entry name" value="GDP-MANNOSE MANNOSYL HYDROLASE"/>
    <property type="match status" value="1"/>
</dbReference>
<evidence type="ECO:0000313" key="7">
    <source>
        <dbReference type="Proteomes" id="UP001501285"/>
    </source>
</evidence>
<organism evidence="6 7">
    <name type="scientific">Terrabacter terrae</name>
    <dbReference type="NCBI Taxonomy" id="318434"/>
    <lineage>
        <taxon>Bacteria</taxon>
        <taxon>Bacillati</taxon>
        <taxon>Actinomycetota</taxon>
        <taxon>Actinomycetes</taxon>
        <taxon>Micrococcales</taxon>
        <taxon>Intrasporangiaceae</taxon>
        <taxon>Terrabacter</taxon>
    </lineage>
</organism>
<dbReference type="PANTHER" id="PTHR43046:SF2">
    <property type="entry name" value="8-OXO-DGTP DIPHOSPHATASE-RELATED"/>
    <property type="match status" value="1"/>
</dbReference>
<comment type="cofactor">
    <cofactor evidence="1">
        <name>Mg(2+)</name>
        <dbReference type="ChEBI" id="CHEBI:18420"/>
    </cofactor>
</comment>
<proteinExistence type="inferred from homology"/>
<keyword evidence="7" id="KW-1185">Reference proteome</keyword>
<dbReference type="EMBL" id="BAAANB010000001">
    <property type="protein sequence ID" value="GAA2021671.1"/>
    <property type="molecule type" value="Genomic_DNA"/>
</dbReference>
<gene>
    <name evidence="6" type="ORF">GCM10009740_07980</name>
</gene>
<dbReference type="CDD" id="cd02883">
    <property type="entry name" value="NUDIX_Hydrolase"/>
    <property type="match status" value="1"/>
</dbReference>
<dbReference type="SUPFAM" id="SSF55811">
    <property type="entry name" value="Nudix"/>
    <property type="match status" value="1"/>
</dbReference>
<reference evidence="6 7" key="1">
    <citation type="journal article" date="2019" name="Int. J. Syst. Evol. Microbiol.">
        <title>The Global Catalogue of Microorganisms (GCM) 10K type strain sequencing project: providing services to taxonomists for standard genome sequencing and annotation.</title>
        <authorList>
            <consortium name="The Broad Institute Genomics Platform"/>
            <consortium name="The Broad Institute Genome Sequencing Center for Infectious Disease"/>
            <person name="Wu L."/>
            <person name="Ma J."/>
        </authorList>
    </citation>
    <scope>NUCLEOTIDE SEQUENCE [LARGE SCALE GENOMIC DNA]</scope>
    <source>
        <strain evidence="6 7">JCM 14283</strain>
    </source>
</reference>
<evidence type="ECO:0000259" key="5">
    <source>
        <dbReference type="PROSITE" id="PS51462"/>
    </source>
</evidence>
<dbReference type="InterPro" id="IPR015797">
    <property type="entry name" value="NUDIX_hydrolase-like_dom_sf"/>
</dbReference>
<dbReference type="PROSITE" id="PS00893">
    <property type="entry name" value="NUDIX_BOX"/>
    <property type="match status" value="1"/>
</dbReference>
<dbReference type="InterPro" id="IPR020084">
    <property type="entry name" value="NUDIX_hydrolase_CS"/>
</dbReference>
<dbReference type="PRINTS" id="PR00502">
    <property type="entry name" value="NUDIXFAMILY"/>
</dbReference>
<evidence type="ECO:0000256" key="4">
    <source>
        <dbReference type="RuleBase" id="RU003476"/>
    </source>
</evidence>
<dbReference type="Pfam" id="PF00293">
    <property type="entry name" value="NUDIX"/>
    <property type="match status" value="1"/>
</dbReference>
<sequence length="234" mass="25198">MLGGLRVVGLTAGGDRVAETRLGHGQHPDVVLGAAGWLIESPAFATVRDDGALELGYRVRELDGIRPRAQAVPRDPGVGEDEVGEPYQRVAAYAVVTSERGLLLTQFNSQTHVSGDWGLPGGGLEGGESPVEGVHREVWEETGQRIELGELLAVQSQHWVGRAPAGALEDFHAVRIVYAATCPEPADVVIHDVGGTTSDARWVPPDSLGDYPLTASWRNLEVLARLRRRRADEH</sequence>
<feature type="domain" description="Nudix hydrolase" evidence="5">
    <location>
        <begin position="86"/>
        <end position="226"/>
    </location>
</feature>
<evidence type="ECO:0000256" key="1">
    <source>
        <dbReference type="ARBA" id="ARBA00001946"/>
    </source>
</evidence>
<accession>A0ABN2TVJ1</accession>
<name>A0ABN2TVJ1_9MICO</name>